<proteinExistence type="predicted"/>
<geneLocation type="plasmid" evidence="1">
    <name>pHUSEC41-2</name>
</geneLocation>
<sequence>MEFLVINIVSDNVNGMHKCRYYNDTMDVIDNKIEPIYHSV</sequence>
<dbReference type="AlphaFoldDB" id="A0A9P1NSH7"/>
<gene>
    <name evidence="1" type="ORF">HUS41_pII0106</name>
</gene>
<accession>A0A9P1NSH7</accession>
<protein>
    <submittedName>
        <fullName evidence="1">Uncharacterized protein</fullName>
    </submittedName>
</protein>
<reference evidence="1" key="2">
    <citation type="journal article" date="2012" name="J. Bacteriol.">
        <title>Complete Sequences of Plasmids from the Hemolytic-Uremic Syndrome-Associated Escherichia coli Strain HUSEC41.</title>
        <authorList>
            <person name="Kunne C."/>
            <person name="Billion A."/>
            <person name="Mshana S.E."/>
            <person name="Schmiedel J."/>
            <person name="Domann E."/>
            <person name="Hossain H."/>
            <person name="Hain T."/>
            <person name="Imirzalioglu C."/>
            <person name="Chakraborty T."/>
        </authorList>
    </citation>
    <scope>NUCLEOTIDE SEQUENCE</scope>
    <source>
        <strain evidence="1">HUSEC41</strain>
    </source>
</reference>
<evidence type="ECO:0000313" key="1">
    <source>
        <dbReference type="EMBL" id="CCE21256.1"/>
    </source>
</evidence>
<dbReference type="EMBL" id="HE603111">
    <property type="protein sequence ID" value="CCE21256.1"/>
    <property type="molecule type" value="Genomic_DNA"/>
</dbReference>
<organism evidence="1">
    <name type="scientific">Escherichia coli</name>
    <dbReference type="NCBI Taxonomy" id="562"/>
    <lineage>
        <taxon>Bacteria</taxon>
        <taxon>Pseudomonadati</taxon>
        <taxon>Pseudomonadota</taxon>
        <taxon>Gammaproteobacteria</taxon>
        <taxon>Enterobacterales</taxon>
        <taxon>Enterobacteriaceae</taxon>
        <taxon>Escherichia</taxon>
    </lineage>
</organism>
<reference evidence="1" key="1">
    <citation type="submission" date="2011-10" db="EMBL/GenBank/DDBJ databases">
        <authorList>
            <person name="Kuenne C."/>
        </authorList>
    </citation>
    <scope>NUCLEOTIDE SEQUENCE</scope>
    <source>
        <strain evidence="1">HUSEC41</strain>
        <plasmid evidence="1">pHUSEC41-2</plasmid>
    </source>
</reference>
<keyword evidence="1" id="KW-0614">Plasmid</keyword>
<name>A0A9P1NSH7_ECOLX</name>